<organism evidence="8 9">
    <name type="scientific">Candidatus Enterococcus myersii</name>
    <dbReference type="NCBI Taxonomy" id="2815322"/>
    <lineage>
        <taxon>Bacteria</taxon>
        <taxon>Bacillati</taxon>
        <taxon>Bacillota</taxon>
        <taxon>Bacilli</taxon>
        <taxon>Lactobacillales</taxon>
        <taxon>Enterococcaceae</taxon>
        <taxon>Enterococcus</taxon>
    </lineage>
</organism>
<feature type="coiled-coil region" evidence="5">
    <location>
        <begin position="370"/>
        <end position="432"/>
    </location>
</feature>
<sequence length="480" mass="55666">MRTAIYVRVSTLEQAQEGYSIDEQIDKLKKYCAAKDWNVYQIYKDPGFTGSNTNRPGLNALISAAKRNLFDTVLVYKLDRLSRSQKDTLYLIEDVFGKMGISFVSLNENFDTSTPFGKAMIGILAVFAQLEREQIKERMSMGKLGRAKSGKAMAWNKSPFGYRYENGNYVIEPIEAQIVKRIFDEYLSGTSITKIRDHLNEEGHIGKKAEWPYRSIRSILDNATYAGFSKFKEELFEGNHEAIVTKEAYFTTQKELEIRQKEAYKKNNNPRPFQAKYMLSGLMRCGICGSTFEVNLRNVRKDGTRLKKYRCASHSSKRHNYTIKRNPNGCTSPTYDMEELENAILAQIEKLRINTDIIQEKSLTQSDVDTNSYEIKLKQLNSQLEKLIDLYLDMEIPKKTLEIRKKSIIHEIDSIETKLESLKENNNNQVSVKELMRELSNIKSSVYTLPYDQQKNLVRKLIKNIVVYPERMEVHWVFEK</sequence>
<feature type="active site" description="O-(5'-phospho-DNA)-serine intermediate" evidence="4">
    <location>
        <position position="10"/>
    </location>
</feature>
<dbReference type="InterPro" id="IPR011109">
    <property type="entry name" value="DNA_bind_recombinase_dom"/>
</dbReference>
<dbReference type="Pfam" id="PF13408">
    <property type="entry name" value="Zn_ribbon_recom"/>
    <property type="match status" value="1"/>
</dbReference>
<dbReference type="Pfam" id="PF00239">
    <property type="entry name" value="Resolvase"/>
    <property type="match status" value="1"/>
</dbReference>
<comment type="caution">
    <text evidence="8">The sequence shown here is derived from an EMBL/GenBank/DDBJ whole genome shotgun (WGS) entry which is preliminary data.</text>
</comment>
<evidence type="ECO:0000256" key="3">
    <source>
        <dbReference type="ARBA" id="ARBA00023172"/>
    </source>
</evidence>
<dbReference type="PROSITE" id="PS51737">
    <property type="entry name" value="RECOMBINASE_DNA_BIND"/>
    <property type="match status" value="1"/>
</dbReference>
<keyword evidence="5" id="KW-0175">Coiled coil</keyword>
<dbReference type="RefSeq" id="WP_206902125.1">
    <property type="nucleotide sequence ID" value="NZ_JAFLVT010000001.1"/>
</dbReference>
<reference evidence="8 9" key="1">
    <citation type="submission" date="2021-03" db="EMBL/GenBank/DDBJ databases">
        <title>Enterococcal diversity collection.</title>
        <authorList>
            <person name="Gilmore M.S."/>
            <person name="Schwartzman J."/>
            <person name="Van Tyne D."/>
            <person name="Martin M."/>
            <person name="Earl A.M."/>
            <person name="Manson A.L."/>
            <person name="Straub T."/>
            <person name="Salamzade R."/>
            <person name="Saavedra J."/>
            <person name="Lebreton F."/>
            <person name="Prichula J."/>
            <person name="Schaufler K."/>
            <person name="Gaca A."/>
            <person name="Sgardioli B."/>
            <person name="Wagenaar J."/>
            <person name="Strong T."/>
        </authorList>
    </citation>
    <scope>NUCLEOTIDE SEQUENCE [LARGE SCALE GENOMIC DNA]</scope>
    <source>
        <strain evidence="8 9">MJM12</strain>
    </source>
</reference>
<evidence type="ECO:0000313" key="9">
    <source>
        <dbReference type="Proteomes" id="UP000664256"/>
    </source>
</evidence>
<protein>
    <submittedName>
        <fullName evidence="8">Recombinase family protein</fullName>
    </submittedName>
</protein>
<dbReference type="EMBL" id="JAFLVT010000001">
    <property type="protein sequence ID" value="MBO0447910.1"/>
    <property type="molecule type" value="Genomic_DNA"/>
</dbReference>
<evidence type="ECO:0000256" key="2">
    <source>
        <dbReference type="ARBA" id="ARBA00023125"/>
    </source>
</evidence>
<feature type="domain" description="Recombinase" evidence="7">
    <location>
        <begin position="159"/>
        <end position="262"/>
    </location>
</feature>
<dbReference type="SMART" id="SM00857">
    <property type="entry name" value="Resolvase"/>
    <property type="match status" value="1"/>
</dbReference>
<keyword evidence="3" id="KW-0233">DNA recombination</keyword>
<dbReference type="Gene3D" id="3.90.1750.20">
    <property type="entry name" value="Putative Large Serine Recombinase, Chain B, Domain 2"/>
    <property type="match status" value="1"/>
</dbReference>
<proteinExistence type="predicted"/>
<keyword evidence="9" id="KW-1185">Reference proteome</keyword>
<dbReference type="PROSITE" id="PS51736">
    <property type="entry name" value="RECOMBINASES_3"/>
    <property type="match status" value="1"/>
</dbReference>
<name>A0ABS3H370_9ENTE</name>
<feature type="domain" description="Resolvase/invertase-type recombinase catalytic" evidence="6">
    <location>
        <begin position="2"/>
        <end position="150"/>
    </location>
</feature>
<dbReference type="Pfam" id="PF07508">
    <property type="entry name" value="Recombinase"/>
    <property type="match status" value="1"/>
</dbReference>
<dbReference type="InterPro" id="IPR038109">
    <property type="entry name" value="DNA_bind_recomb_sf"/>
</dbReference>
<gene>
    <name evidence="8" type="ORF">JZO76_00005</name>
</gene>
<evidence type="ECO:0000256" key="4">
    <source>
        <dbReference type="PROSITE-ProRule" id="PRU10137"/>
    </source>
</evidence>
<evidence type="ECO:0000259" key="6">
    <source>
        <dbReference type="PROSITE" id="PS51736"/>
    </source>
</evidence>
<dbReference type="InterPro" id="IPR006118">
    <property type="entry name" value="Recombinase_CS"/>
</dbReference>
<dbReference type="Proteomes" id="UP000664256">
    <property type="component" value="Unassembled WGS sequence"/>
</dbReference>
<dbReference type="InterPro" id="IPR006119">
    <property type="entry name" value="Resolv_N"/>
</dbReference>
<evidence type="ECO:0000256" key="1">
    <source>
        <dbReference type="ARBA" id="ARBA00022908"/>
    </source>
</evidence>
<dbReference type="SUPFAM" id="SSF53041">
    <property type="entry name" value="Resolvase-like"/>
    <property type="match status" value="1"/>
</dbReference>
<accession>A0ABS3H370</accession>
<keyword evidence="1" id="KW-0229">DNA integration</keyword>
<evidence type="ECO:0000256" key="5">
    <source>
        <dbReference type="SAM" id="Coils"/>
    </source>
</evidence>
<dbReference type="InterPro" id="IPR025827">
    <property type="entry name" value="Zn_ribbon_recom_dom"/>
</dbReference>
<dbReference type="InterPro" id="IPR050639">
    <property type="entry name" value="SSR_resolvase"/>
</dbReference>
<dbReference type="InterPro" id="IPR036162">
    <property type="entry name" value="Resolvase-like_N_sf"/>
</dbReference>
<evidence type="ECO:0000259" key="7">
    <source>
        <dbReference type="PROSITE" id="PS51737"/>
    </source>
</evidence>
<keyword evidence="2" id="KW-0238">DNA-binding</keyword>
<dbReference type="PANTHER" id="PTHR30461:SF23">
    <property type="entry name" value="DNA RECOMBINASE-RELATED"/>
    <property type="match status" value="1"/>
</dbReference>
<evidence type="ECO:0000313" key="8">
    <source>
        <dbReference type="EMBL" id="MBO0447910.1"/>
    </source>
</evidence>
<dbReference type="PANTHER" id="PTHR30461">
    <property type="entry name" value="DNA-INVERTASE FROM LAMBDOID PROPHAGE"/>
    <property type="match status" value="1"/>
</dbReference>
<dbReference type="PROSITE" id="PS00397">
    <property type="entry name" value="RECOMBINASES_1"/>
    <property type="match status" value="1"/>
</dbReference>
<dbReference type="CDD" id="cd03768">
    <property type="entry name" value="SR_ResInv"/>
    <property type="match status" value="1"/>
</dbReference>
<dbReference type="Gene3D" id="3.40.50.1390">
    <property type="entry name" value="Resolvase, N-terminal catalytic domain"/>
    <property type="match status" value="1"/>
</dbReference>